<dbReference type="Pfam" id="PF04266">
    <property type="entry name" value="ASCH"/>
    <property type="match status" value="1"/>
</dbReference>
<dbReference type="Gene3D" id="3.10.400.10">
    <property type="entry name" value="Sulfate adenylyltransferase"/>
    <property type="match status" value="1"/>
</dbReference>
<accession>A0A9D2A955</accession>
<evidence type="ECO:0000259" key="1">
    <source>
        <dbReference type="SMART" id="SM01022"/>
    </source>
</evidence>
<dbReference type="InterPro" id="IPR015947">
    <property type="entry name" value="PUA-like_sf"/>
</dbReference>
<reference evidence="2" key="2">
    <citation type="submission" date="2021-04" db="EMBL/GenBank/DDBJ databases">
        <authorList>
            <person name="Gilroy R."/>
        </authorList>
    </citation>
    <scope>NUCLEOTIDE SEQUENCE</scope>
    <source>
        <strain evidence="2">ChiHejej3B27-3195</strain>
    </source>
</reference>
<dbReference type="PIRSF" id="PIRSF021320">
    <property type="entry name" value="DUF984"/>
    <property type="match status" value="1"/>
</dbReference>
<dbReference type="InterPro" id="IPR007374">
    <property type="entry name" value="ASCH_domain"/>
</dbReference>
<name>A0A9D2A955_9MICC</name>
<dbReference type="PANTHER" id="PTHR39203:SF1">
    <property type="entry name" value="CYTOPLASMIC PROTEIN"/>
    <property type="match status" value="1"/>
</dbReference>
<dbReference type="Proteomes" id="UP000824151">
    <property type="component" value="Unassembled WGS sequence"/>
</dbReference>
<organism evidence="2 3">
    <name type="scientific">Candidatus Nesterenkonia stercoripullorum</name>
    <dbReference type="NCBI Taxonomy" id="2838701"/>
    <lineage>
        <taxon>Bacteria</taxon>
        <taxon>Bacillati</taxon>
        <taxon>Actinomycetota</taxon>
        <taxon>Actinomycetes</taxon>
        <taxon>Micrococcales</taxon>
        <taxon>Micrococcaceae</taxon>
        <taxon>Nesterenkonia</taxon>
    </lineage>
</organism>
<dbReference type="EMBL" id="DXGD01000499">
    <property type="protein sequence ID" value="HIX01121.1"/>
    <property type="molecule type" value="Genomic_DNA"/>
</dbReference>
<feature type="domain" description="ASCH" evidence="1">
    <location>
        <begin position="25"/>
        <end position="147"/>
    </location>
</feature>
<dbReference type="AlphaFoldDB" id="A0A9D2A955"/>
<comment type="caution">
    <text evidence="2">The sequence shown here is derived from an EMBL/GenBank/DDBJ whole genome shotgun (WGS) entry which is preliminary data.</text>
</comment>
<dbReference type="SMART" id="SM01022">
    <property type="entry name" value="ASCH"/>
    <property type="match status" value="1"/>
</dbReference>
<reference evidence="2" key="1">
    <citation type="journal article" date="2021" name="PeerJ">
        <title>Extensive microbial diversity within the chicken gut microbiome revealed by metagenomics and culture.</title>
        <authorList>
            <person name="Gilroy R."/>
            <person name="Ravi A."/>
            <person name="Getino M."/>
            <person name="Pursley I."/>
            <person name="Horton D.L."/>
            <person name="Alikhan N.F."/>
            <person name="Baker D."/>
            <person name="Gharbi K."/>
            <person name="Hall N."/>
            <person name="Watson M."/>
            <person name="Adriaenssens E.M."/>
            <person name="Foster-Nyarko E."/>
            <person name="Jarju S."/>
            <person name="Secka A."/>
            <person name="Antonio M."/>
            <person name="Oren A."/>
            <person name="Chaudhuri R.R."/>
            <person name="La Ragione R."/>
            <person name="Hildebrand F."/>
            <person name="Pallen M.J."/>
        </authorList>
    </citation>
    <scope>NUCLEOTIDE SEQUENCE</scope>
    <source>
        <strain evidence="2">ChiHejej3B27-3195</strain>
    </source>
</reference>
<protein>
    <submittedName>
        <fullName evidence="2">ASCH domain-containing protein</fullName>
    </submittedName>
</protein>
<proteinExistence type="predicted"/>
<evidence type="ECO:0000313" key="3">
    <source>
        <dbReference type="Proteomes" id="UP000824151"/>
    </source>
</evidence>
<dbReference type="PANTHER" id="PTHR39203">
    <property type="entry name" value="CYTOPLASMIC PROTEIN-RELATED"/>
    <property type="match status" value="1"/>
</dbReference>
<sequence>MTPETFWSLARQSHPNLPEEPPAAWSFGATADQANDLLDLVLRGVKTSTASSLWDYEAKDDPLPTLGELAILLDGDGRPNALIQVQNVYVCPFNEVDESHAYAEGEGDRTLQYWREAHEQFWRNYSDNPRGFEPDMPVVCERFTVLFTVEG</sequence>
<dbReference type="CDD" id="cd06553">
    <property type="entry name" value="ASCH_Ef3133_like"/>
    <property type="match status" value="1"/>
</dbReference>
<dbReference type="InterPro" id="IPR009326">
    <property type="entry name" value="DUF984"/>
</dbReference>
<dbReference type="SUPFAM" id="SSF88697">
    <property type="entry name" value="PUA domain-like"/>
    <property type="match status" value="1"/>
</dbReference>
<gene>
    <name evidence="2" type="ORF">H9871_13390</name>
</gene>
<evidence type="ECO:0000313" key="2">
    <source>
        <dbReference type="EMBL" id="HIX01121.1"/>
    </source>
</evidence>